<sequence length="86" mass="10031">MYNFLWPKAKQTQVLNAGTLNSNKANKIKKETCDLCHSKRPINKWYSDEFFICNKCASCEHCNKLDDKIKRELDINEITQICQACT</sequence>
<dbReference type="EMBL" id="MN740417">
    <property type="protein sequence ID" value="QHU05606.1"/>
    <property type="molecule type" value="Genomic_DNA"/>
</dbReference>
<proteinExistence type="predicted"/>
<organism evidence="1">
    <name type="scientific">viral metagenome</name>
    <dbReference type="NCBI Taxonomy" id="1070528"/>
    <lineage>
        <taxon>unclassified sequences</taxon>
        <taxon>metagenomes</taxon>
        <taxon>organismal metagenomes</taxon>
    </lineage>
</organism>
<dbReference type="AlphaFoldDB" id="A0A6C0JLF8"/>
<evidence type="ECO:0000313" key="1">
    <source>
        <dbReference type="EMBL" id="QHU05606.1"/>
    </source>
</evidence>
<protein>
    <submittedName>
        <fullName evidence="1">Uncharacterized protein</fullName>
    </submittedName>
</protein>
<reference evidence="1" key="1">
    <citation type="journal article" date="2020" name="Nature">
        <title>Giant virus diversity and host interactions through global metagenomics.</title>
        <authorList>
            <person name="Schulz F."/>
            <person name="Roux S."/>
            <person name="Paez-Espino D."/>
            <person name="Jungbluth S."/>
            <person name="Walsh D.A."/>
            <person name="Denef V.J."/>
            <person name="McMahon K.D."/>
            <person name="Konstantinidis K.T."/>
            <person name="Eloe-Fadrosh E.A."/>
            <person name="Kyrpides N.C."/>
            <person name="Woyke T."/>
        </authorList>
    </citation>
    <scope>NUCLEOTIDE SEQUENCE</scope>
    <source>
        <strain evidence="1">GVMAG-M-3300027736-24</strain>
    </source>
</reference>
<name>A0A6C0JLF8_9ZZZZ</name>
<accession>A0A6C0JLF8</accession>